<accession>A0A8H3DV77</accession>
<feature type="signal peptide" evidence="1">
    <location>
        <begin position="1"/>
        <end position="28"/>
    </location>
</feature>
<comment type="caution">
    <text evidence="2">The sequence shown here is derived from an EMBL/GenBank/DDBJ whole genome shotgun (WGS) entry which is preliminary data.</text>
</comment>
<dbReference type="EMBL" id="CAJMXA010004261">
    <property type="protein sequence ID" value="CAE6538383.1"/>
    <property type="molecule type" value="Genomic_DNA"/>
</dbReference>
<dbReference type="Proteomes" id="UP000663853">
    <property type="component" value="Unassembled WGS sequence"/>
</dbReference>
<dbReference type="InterPro" id="IPR011050">
    <property type="entry name" value="Pectin_lyase_fold/virulence"/>
</dbReference>
<name>A0A8H3DV77_9AGAM</name>
<dbReference type="Gene3D" id="2.160.20.10">
    <property type="entry name" value="Single-stranded right-handed beta-helix, Pectin lyase-like"/>
    <property type="match status" value="1"/>
</dbReference>
<dbReference type="AlphaFoldDB" id="A0A8H3DV77"/>
<reference evidence="2" key="1">
    <citation type="submission" date="2021-01" db="EMBL/GenBank/DDBJ databases">
        <authorList>
            <person name="Kaushik A."/>
        </authorList>
    </citation>
    <scope>NUCLEOTIDE SEQUENCE</scope>
    <source>
        <strain evidence="2">AG6-10EEA</strain>
    </source>
</reference>
<proteinExistence type="predicted"/>
<evidence type="ECO:0000313" key="3">
    <source>
        <dbReference type="Proteomes" id="UP000663853"/>
    </source>
</evidence>
<dbReference type="InterPro" id="IPR012334">
    <property type="entry name" value="Pectin_lyas_fold"/>
</dbReference>
<gene>
    <name evidence="2" type="ORF">RDB_LOCUS186464</name>
</gene>
<feature type="chain" id="PRO_5034363002" evidence="1">
    <location>
        <begin position="29"/>
        <end position="86"/>
    </location>
</feature>
<evidence type="ECO:0000256" key="1">
    <source>
        <dbReference type="SAM" id="SignalP"/>
    </source>
</evidence>
<dbReference type="SUPFAM" id="SSF51126">
    <property type="entry name" value="Pectin lyase-like"/>
    <property type="match status" value="1"/>
</dbReference>
<sequence length="86" mass="8949">MFRLMTELSHSISFSLITVLVAAHGALAVGTPFGYAAGTTGGGNAAPAVPSSTSQLVSWLGDNTPRIILLDKTYDFTDLEVSLPPL</sequence>
<keyword evidence="1" id="KW-0732">Signal</keyword>
<organism evidence="2 3">
    <name type="scientific">Rhizoctonia solani</name>
    <dbReference type="NCBI Taxonomy" id="456999"/>
    <lineage>
        <taxon>Eukaryota</taxon>
        <taxon>Fungi</taxon>
        <taxon>Dikarya</taxon>
        <taxon>Basidiomycota</taxon>
        <taxon>Agaricomycotina</taxon>
        <taxon>Agaricomycetes</taxon>
        <taxon>Cantharellales</taxon>
        <taxon>Ceratobasidiaceae</taxon>
        <taxon>Rhizoctonia</taxon>
    </lineage>
</organism>
<evidence type="ECO:0000313" key="2">
    <source>
        <dbReference type="EMBL" id="CAE6538383.1"/>
    </source>
</evidence>
<protein>
    <submittedName>
        <fullName evidence="2">Uncharacterized protein</fullName>
    </submittedName>
</protein>